<proteinExistence type="predicted"/>
<dbReference type="AlphaFoldDB" id="A0A915D104"/>
<dbReference type="Gene3D" id="1.20.1070.10">
    <property type="entry name" value="Rhodopsin 7-helix transmembrane proteins"/>
    <property type="match status" value="1"/>
</dbReference>
<feature type="transmembrane region" description="Helical" evidence="9">
    <location>
        <begin position="65"/>
        <end position="87"/>
    </location>
</feature>
<accession>A0A915D104</accession>
<feature type="transmembrane region" description="Helical" evidence="9">
    <location>
        <begin position="32"/>
        <end position="53"/>
    </location>
</feature>
<feature type="transmembrane region" description="Helical" evidence="9">
    <location>
        <begin position="107"/>
        <end position="125"/>
    </location>
</feature>
<dbReference type="InterPro" id="IPR000276">
    <property type="entry name" value="GPCR_Rhodpsn"/>
</dbReference>
<evidence type="ECO:0000313" key="11">
    <source>
        <dbReference type="Proteomes" id="UP000887574"/>
    </source>
</evidence>
<feature type="domain" description="G-protein coupled receptors family 1 profile" evidence="10">
    <location>
        <begin position="43"/>
        <end position="259"/>
    </location>
</feature>
<evidence type="ECO:0000256" key="5">
    <source>
        <dbReference type="ARBA" id="ARBA00023136"/>
    </source>
</evidence>
<keyword evidence="4" id="KW-0297">G-protein coupled receptor</keyword>
<keyword evidence="6" id="KW-0675">Receptor</keyword>
<dbReference type="WBParaSite" id="jg14775">
    <property type="protein sequence ID" value="jg14775"/>
    <property type="gene ID" value="jg14775"/>
</dbReference>
<evidence type="ECO:0000256" key="9">
    <source>
        <dbReference type="SAM" id="Phobius"/>
    </source>
</evidence>
<feature type="transmembrane region" description="Helical" evidence="9">
    <location>
        <begin position="146"/>
        <end position="167"/>
    </location>
</feature>
<evidence type="ECO:0000256" key="4">
    <source>
        <dbReference type="ARBA" id="ARBA00023040"/>
    </source>
</evidence>
<dbReference type="CDD" id="cd00637">
    <property type="entry name" value="7tm_classA_rhodopsin-like"/>
    <property type="match status" value="1"/>
</dbReference>
<protein>
    <submittedName>
        <fullName evidence="12">G-protein coupled receptors family 1 profile domain-containing protein</fullName>
    </submittedName>
</protein>
<dbReference type="Proteomes" id="UP000887574">
    <property type="component" value="Unplaced"/>
</dbReference>
<keyword evidence="5 9" id="KW-0472">Membrane</keyword>
<reference evidence="12" key="1">
    <citation type="submission" date="2022-11" db="UniProtKB">
        <authorList>
            <consortium name="WormBaseParasite"/>
        </authorList>
    </citation>
    <scope>IDENTIFICATION</scope>
</reference>
<dbReference type="Pfam" id="PF00001">
    <property type="entry name" value="7tm_1"/>
    <property type="match status" value="1"/>
</dbReference>
<dbReference type="InterPro" id="IPR017452">
    <property type="entry name" value="GPCR_Rhodpsn_7TM"/>
</dbReference>
<feature type="compositionally biased region" description="Basic and acidic residues" evidence="8">
    <location>
        <begin position="247"/>
        <end position="259"/>
    </location>
</feature>
<keyword evidence="2 9" id="KW-0812">Transmembrane</keyword>
<evidence type="ECO:0000256" key="6">
    <source>
        <dbReference type="ARBA" id="ARBA00023170"/>
    </source>
</evidence>
<dbReference type="PROSITE" id="PS50262">
    <property type="entry name" value="G_PROTEIN_RECEP_F1_2"/>
    <property type="match status" value="1"/>
</dbReference>
<evidence type="ECO:0000259" key="10">
    <source>
        <dbReference type="PROSITE" id="PS50262"/>
    </source>
</evidence>
<keyword evidence="7" id="KW-0807">Transducer</keyword>
<comment type="subcellular location">
    <subcellularLocation>
        <location evidence="1">Membrane</location>
        <topology evidence="1">Multi-pass membrane protein</topology>
    </subcellularLocation>
</comment>
<dbReference type="SUPFAM" id="SSF81321">
    <property type="entry name" value="Family A G protein-coupled receptor-like"/>
    <property type="match status" value="1"/>
</dbReference>
<evidence type="ECO:0000256" key="3">
    <source>
        <dbReference type="ARBA" id="ARBA00022989"/>
    </source>
</evidence>
<keyword evidence="3 9" id="KW-1133">Transmembrane helix</keyword>
<dbReference type="PRINTS" id="PR00237">
    <property type="entry name" value="GPCRRHODOPSN"/>
</dbReference>
<evidence type="ECO:0000256" key="8">
    <source>
        <dbReference type="SAM" id="MobiDB-lite"/>
    </source>
</evidence>
<dbReference type="PANTHER" id="PTHR45695">
    <property type="entry name" value="LEUCOKININ RECEPTOR-RELATED"/>
    <property type="match status" value="1"/>
</dbReference>
<dbReference type="GO" id="GO:0004930">
    <property type="term" value="F:G protein-coupled receptor activity"/>
    <property type="evidence" value="ECO:0007669"/>
    <property type="project" value="UniProtKB-KW"/>
</dbReference>
<evidence type="ECO:0000256" key="1">
    <source>
        <dbReference type="ARBA" id="ARBA00004141"/>
    </source>
</evidence>
<evidence type="ECO:0000313" key="12">
    <source>
        <dbReference type="WBParaSite" id="jg14775"/>
    </source>
</evidence>
<feature type="transmembrane region" description="Helical" evidence="9">
    <location>
        <begin position="202"/>
        <end position="222"/>
    </location>
</feature>
<evidence type="ECO:0000256" key="2">
    <source>
        <dbReference type="ARBA" id="ARBA00022692"/>
    </source>
</evidence>
<evidence type="ECO:0000256" key="7">
    <source>
        <dbReference type="ARBA" id="ARBA00023224"/>
    </source>
</evidence>
<organism evidence="11 12">
    <name type="scientific">Ditylenchus dipsaci</name>
    <dbReference type="NCBI Taxonomy" id="166011"/>
    <lineage>
        <taxon>Eukaryota</taxon>
        <taxon>Metazoa</taxon>
        <taxon>Ecdysozoa</taxon>
        <taxon>Nematoda</taxon>
        <taxon>Chromadorea</taxon>
        <taxon>Rhabditida</taxon>
        <taxon>Tylenchina</taxon>
        <taxon>Tylenchomorpha</taxon>
        <taxon>Sphaerularioidea</taxon>
        <taxon>Anguinidae</taxon>
        <taxon>Anguininae</taxon>
        <taxon>Ditylenchus</taxon>
    </lineage>
</organism>
<feature type="region of interest" description="Disordered" evidence="8">
    <location>
        <begin position="234"/>
        <end position="259"/>
    </location>
</feature>
<name>A0A915D104_9BILA</name>
<sequence>MRYFEKFACDIAMRTDFLSDSIALSLKHKEGYVSNFTLLGIFANVLVILAICLDKKMRNTGTNLLLMNLAIADLFYLITFTAIWLPMVYYGSGGWYLPAFLCPFERYISNLLIIVSIFTFMAIAIERFIAIVLPIQAANLCSRKKVTWTIAFIWLFVIVFQLPYYVLYESHDITGIKEASWCGNLYSATFFWSTFKWVEFSLSYALPIILSIGLYTKIYFVLWRKNDFIHGDSQPKTKTNLPSANAAKEKGAKTADEKL</sequence>
<dbReference type="GO" id="GO:0005886">
    <property type="term" value="C:plasma membrane"/>
    <property type="evidence" value="ECO:0007669"/>
    <property type="project" value="TreeGrafter"/>
</dbReference>
<keyword evidence="11" id="KW-1185">Reference proteome</keyword>
<dbReference type="PANTHER" id="PTHR45695:SF9">
    <property type="entry name" value="LEUCOKININ RECEPTOR"/>
    <property type="match status" value="1"/>
</dbReference>